<dbReference type="OrthoDB" id="913743at2759"/>
<dbReference type="AlphaFoldDB" id="A0A8S0TAC4"/>
<proteinExistence type="predicted"/>
<sequence length="225" mass="26045">MGLRASEDPSLEPHVVTNDRLVKKYFKKCKKGITVYNLKDAIESCRVCMEDKYKIVLVYILETIWAYEAIPSISRRYAENLEEADLLRLCRWSSSEMPNSKDICASLDEPNTEIHQFSDEVDDPTVDIFVDNINGTDSSIHADFPQQACQSPNAYTSPRDPSSFHRPPTSTNAHTYHPGPSTSYPSLYLFRDEFAQELRMQLVQMVEMLERKNERRMDDMRSYID</sequence>
<dbReference type="EMBL" id="CACTIH010005790">
    <property type="protein sequence ID" value="CAA3001905.1"/>
    <property type="molecule type" value="Genomic_DNA"/>
</dbReference>
<name>A0A8S0TAC4_OLEEU</name>
<keyword evidence="3" id="KW-1185">Reference proteome</keyword>
<gene>
    <name evidence="2" type="ORF">OLEA9_A058746</name>
</gene>
<dbReference type="Proteomes" id="UP000594638">
    <property type="component" value="Unassembled WGS sequence"/>
</dbReference>
<protein>
    <submittedName>
        <fullName evidence="2">Uncharacterized protein</fullName>
    </submittedName>
</protein>
<feature type="region of interest" description="Disordered" evidence="1">
    <location>
        <begin position="148"/>
        <end position="178"/>
    </location>
</feature>
<comment type="caution">
    <text evidence="2">The sequence shown here is derived from an EMBL/GenBank/DDBJ whole genome shotgun (WGS) entry which is preliminary data.</text>
</comment>
<evidence type="ECO:0000313" key="2">
    <source>
        <dbReference type="EMBL" id="CAA3001905.1"/>
    </source>
</evidence>
<organism evidence="2 3">
    <name type="scientific">Olea europaea subsp. europaea</name>
    <dbReference type="NCBI Taxonomy" id="158383"/>
    <lineage>
        <taxon>Eukaryota</taxon>
        <taxon>Viridiplantae</taxon>
        <taxon>Streptophyta</taxon>
        <taxon>Embryophyta</taxon>
        <taxon>Tracheophyta</taxon>
        <taxon>Spermatophyta</taxon>
        <taxon>Magnoliopsida</taxon>
        <taxon>eudicotyledons</taxon>
        <taxon>Gunneridae</taxon>
        <taxon>Pentapetalae</taxon>
        <taxon>asterids</taxon>
        <taxon>lamiids</taxon>
        <taxon>Lamiales</taxon>
        <taxon>Oleaceae</taxon>
        <taxon>Oleeae</taxon>
        <taxon>Olea</taxon>
    </lineage>
</organism>
<feature type="compositionally biased region" description="Polar residues" evidence="1">
    <location>
        <begin position="148"/>
        <end position="160"/>
    </location>
</feature>
<accession>A0A8S0TAC4</accession>
<reference evidence="2 3" key="1">
    <citation type="submission" date="2019-12" db="EMBL/GenBank/DDBJ databases">
        <authorList>
            <person name="Alioto T."/>
            <person name="Alioto T."/>
            <person name="Gomez Garrido J."/>
        </authorList>
    </citation>
    <scope>NUCLEOTIDE SEQUENCE [LARGE SCALE GENOMIC DNA]</scope>
</reference>
<dbReference type="Gramene" id="OE9A058746T1">
    <property type="protein sequence ID" value="OE9A058746C1"/>
    <property type="gene ID" value="OE9A058746"/>
</dbReference>
<feature type="compositionally biased region" description="Polar residues" evidence="1">
    <location>
        <begin position="168"/>
        <end position="178"/>
    </location>
</feature>
<evidence type="ECO:0000313" key="3">
    <source>
        <dbReference type="Proteomes" id="UP000594638"/>
    </source>
</evidence>
<evidence type="ECO:0000256" key="1">
    <source>
        <dbReference type="SAM" id="MobiDB-lite"/>
    </source>
</evidence>